<name>A0A068YIW2_ECHMU</name>
<gene>
    <name evidence="1" type="ORF">EmuJ_000982700</name>
</gene>
<protein>
    <submittedName>
        <fullName evidence="1">Expressed protein</fullName>
    </submittedName>
</protein>
<accession>A0A068YIW2</accession>
<organism evidence="1 2">
    <name type="scientific">Echinococcus multilocularis</name>
    <name type="common">Fox tapeworm</name>
    <dbReference type="NCBI Taxonomy" id="6211"/>
    <lineage>
        <taxon>Eukaryota</taxon>
        <taxon>Metazoa</taxon>
        <taxon>Spiralia</taxon>
        <taxon>Lophotrochozoa</taxon>
        <taxon>Platyhelminthes</taxon>
        <taxon>Cestoda</taxon>
        <taxon>Eucestoda</taxon>
        <taxon>Cyclophyllidea</taxon>
        <taxon>Taeniidae</taxon>
        <taxon>Echinococcus</taxon>
    </lineage>
</organism>
<evidence type="ECO:0000313" key="2">
    <source>
        <dbReference type="Proteomes" id="UP000017246"/>
    </source>
</evidence>
<reference evidence="1" key="1">
    <citation type="journal article" date="2013" name="Nature">
        <title>The genomes of four tapeworm species reveal adaptations to parasitism.</title>
        <authorList>
            <person name="Tsai I.J."/>
            <person name="Zarowiecki M."/>
            <person name="Holroyd N."/>
            <person name="Garciarrubio A."/>
            <person name="Sanchez-Flores A."/>
            <person name="Brooks K.L."/>
            <person name="Tracey A."/>
            <person name="Bobes R.J."/>
            <person name="Fragoso G."/>
            <person name="Sciutto E."/>
            <person name="Aslett M."/>
            <person name="Beasley H."/>
            <person name="Bennett H.M."/>
            <person name="Cai J."/>
            <person name="Camicia F."/>
            <person name="Clark R."/>
            <person name="Cucher M."/>
            <person name="De Silva N."/>
            <person name="Day T.A."/>
            <person name="Deplazes P."/>
            <person name="Estrada K."/>
            <person name="Fernandez C."/>
            <person name="Holland P.W."/>
            <person name="Hou J."/>
            <person name="Hu S."/>
            <person name="Huckvale T."/>
            <person name="Hung S.S."/>
            <person name="Kamenetzky L."/>
            <person name="Keane J.A."/>
            <person name="Kiss F."/>
            <person name="Koziol U."/>
            <person name="Lambert O."/>
            <person name="Liu K."/>
            <person name="Luo X."/>
            <person name="Luo Y."/>
            <person name="Macchiaroli N."/>
            <person name="Nichol S."/>
            <person name="Paps J."/>
            <person name="Parkinson J."/>
            <person name="Pouchkina-Stantcheva N."/>
            <person name="Riddiford N."/>
            <person name="Rosenzvit M."/>
            <person name="Salinas G."/>
            <person name="Wasmuth J.D."/>
            <person name="Zamanian M."/>
            <person name="Zheng Y."/>
            <person name="Cai X."/>
            <person name="Soberon X."/>
            <person name="Olson P.D."/>
            <person name="Laclette J.P."/>
            <person name="Brehm K."/>
            <person name="Berriman M."/>
            <person name="Garciarrubio A."/>
            <person name="Bobes R.J."/>
            <person name="Fragoso G."/>
            <person name="Sanchez-Flores A."/>
            <person name="Estrada K."/>
            <person name="Cevallos M.A."/>
            <person name="Morett E."/>
            <person name="Gonzalez V."/>
            <person name="Portillo T."/>
            <person name="Ochoa-Leyva A."/>
            <person name="Jose M.V."/>
            <person name="Sciutto E."/>
            <person name="Landa A."/>
            <person name="Jimenez L."/>
            <person name="Valdes V."/>
            <person name="Carrero J.C."/>
            <person name="Larralde C."/>
            <person name="Morales-Montor J."/>
            <person name="Limon-Lason J."/>
            <person name="Soberon X."/>
            <person name="Laclette J.P."/>
        </authorList>
    </citation>
    <scope>NUCLEOTIDE SEQUENCE [LARGE SCALE GENOMIC DNA]</scope>
</reference>
<keyword evidence="2" id="KW-1185">Reference proteome</keyword>
<reference evidence="1" key="2">
    <citation type="submission" date="2015-11" db="EMBL/GenBank/DDBJ databases">
        <authorList>
            <person name="Zhang Y."/>
            <person name="Guo Z."/>
        </authorList>
    </citation>
    <scope>NUCLEOTIDE SEQUENCE</scope>
</reference>
<sequence>MKTASSTDGLRTADSGALLPQPITGCLPVIKQIVIYEPYFPMSAPLQYNRAPTESLNSFGIYSVVVIFRSH</sequence>
<dbReference type="AlphaFoldDB" id="A0A068YIW2"/>
<evidence type="ECO:0000313" key="1">
    <source>
        <dbReference type="EMBL" id="CDS42127.1"/>
    </source>
</evidence>
<dbReference type="Proteomes" id="UP000017246">
    <property type="component" value="Unassembled WGS sequence"/>
</dbReference>
<dbReference type="EMBL" id="LN902842">
    <property type="protein sequence ID" value="CDS42127.1"/>
    <property type="molecule type" value="Genomic_DNA"/>
</dbReference>
<proteinExistence type="predicted"/>